<evidence type="ECO:0008006" key="4">
    <source>
        <dbReference type="Google" id="ProtNLM"/>
    </source>
</evidence>
<evidence type="ECO:0000256" key="1">
    <source>
        <dbReference type="SAM" id="MobiDB-lite"/>
    </source>
</evidence>
<evidence type="ECO:0000313" key="2">
    <source>
        <dbReference type="EMBL" id="THU98773.1"/>
    </source>
</evidence>
<evidence type="ECO:0000313" key="3">
    <source>
        <dbReference type="Proteomes" id="UP000297245"/>
    </source>
</evidence>
<accession>A0A4S8MA42</accession>
<dbReference type="OrthoDB" id="3069796at2759"/>
<organism evidence="2 3">
    <name type="scientific">Dendrothele bispora (strain CBS 962.96)</name>
    <dbReference type="NCBI Taxonomy" id="1314807"/>
    <lineage>
        <taxon>Eukaryota</taxon>
        <taxon>Fungi</taxon>
        <taxon>Dikarya</taxon>
        <taxon>Basidiomycota</taxon>
        <taxon>Agaricomycotina</taxon>
        <taxon>Agaricomycetes</taxon>
        <taxon>Agaricomycetidae</taxon>
        <taxon>Agaricales</taxon>
        <taxon>Agaricales incertae sedis</taxon>
        <taxon>Dendrothele</taxon>
    </lineage>
</organism>
<protein>
    <recommendedName>
        <fullName evidence="4">F-box domain-containing protein</fullName>
    </recommendedName>
</protein>
<sequence>MPTPSQLAYKPVAYRLPQELWGEIIASCPVPDQLSLSLVNKSLQLLSIRYVYRTVVLESPRSVVTFCRTVTNKKSIAPWVKSLEISYLPRPLSGSNKPLSSFYRLVAKAFQRLSNLLSLRIAASQEYTEVLRDCHFNYLRRFKTTLDFCPLLVLFISRHTALTDLAIEVQLHHFFVQRSLTSLHLQSLRFLKPLTNLQYYRGRSELLPYLVQSQVPLRMVHLELNHDSLKAVDATLTALQTYAGDTLEVLGCYIDASWSLDLLDAISKKLPNIEILTYCNLVGSNANQHAEVYNAFTKCVANFNRLKSFFLIQPGPFDYSHMDRAALNREFKTMVSWGVRCPSLSFVTLPNGMQWTQDPSCTYLWIPHGEALTCNPQIVHWLLSVLAKKPDSLTSRTLLRHCRNISSSWSSSSSSIPSSSSSLSLSLSTSTSWPYGSGSGFGYHQQPRQQLQLQQGGRRRLYKRTTDSFRKDLLDLNGNRAGVNVNVDVDVNVDAHADVDVDVKDDLTNSNSNLYAKNVQPAEIKRISLVEAGPGGRGLLQRGLSDWLQAPTPDEELLEMIPDRYVGF</sequence>
<gene>
    <name evidence="2" type="ORF">K435DRAFT_856321</name>
</gene>
<feature type="region of interest" description="Disordered" evidence="1">
    <location>
        <begin position="438"/>
        <end position="460"/>
    </location>
</feature>
<dbReference type="Proteomes" id="UP000297245">
    <property type="component" value="Unassembled WGS sequence"/>
</dbReference>
<name>A0A4S8MA42_DENBC</name>
<reference evidence="2 3" key="1">
    <citation type="journal article" date="2019" name="Nat. Ecol. Evol.">
        <title>Megaphylogeny resolves global patterns of mushroom evolution.</title>
        <authorList>
            <person name="Varga T."/>
            <person name="Krizsan K."/>
            <person name="Foldi C."/>
            <person name="Dima B."/>
            <person name="Sanchez-Garcia M."/>
            <person name="Sanchez-Ramirez S."/>
            <person name="Szollosi G.J."/>
            <person name="Szarkandi J.G."/>
            <person name="Papp V."/>
            <person name="Albert L."/>
            <person name="Andreopoulos W."/>
            <person name="Angelini C."/>
            <person name="Antonin V."/>
            <person name="Barry K.W."/>
            <person name="Bougher N.L."/>
            <person name="Buchanan P."/>
            <person name="Buyck B."/>
            <person name="Bense V."/>
            <person name="Catcheside P."/>
            <person name="Chovatia M."/>
            <person name="Cooper J."/>
            <person name="Damon W."/>
            <person name="Desjardin D."/>
            <person name="Finy P."/>
            <person name="Geml J."/>
            <person name="Haridas S."/>
            <person name="Hughes K."/>
            <person name="Justo A."/>
            <person name="Karasinski D."/>
            <person name="Kautmanova I."/>
            <person name="Kiss B."/>
            <person name="Kocsube S."/>
            <person name="Kotiranta H."/>
            <person name="LaButti K.M."/>
            <person name="Lechner B.E."/>
            <person name="Liimatainen K."/>
            <person name="Lipzen A."/>
            <person name="Lukacs Z."/>
            <person name="Mihaltcheva S."/>
            <person name="Morgado L.N."/>
            <person name="Niskanen T."/>
            <person name="Noordeloos M.E."/>
            <person name="Ohm R.A."/>
            <person name="Ortiz-Santana B."/>
            <person name="Ovrebo C."/>
            <person name="Racz N."/>
            <person name="Riley R."/>
            <person name="Savchenko A."/>
            <person name="Shiryaev A."/>
            <person name="Soop K."/>
            <person name="Spirin V."/>
            <person name="Szebenyi C."/>
            <person name="Tomsovsky M."/>
            <person name="Tulloss R.E."/>
            <person name="Uehling J."/>
            <person name="Grigoriev I.V."/>
            <person name="Vagvolgyi C."/>
            <person name="Papp T."/>
            <person name="Martin F.M."/>
            <person name="Miettinen O."/>
            <person name="Hibbett D.S."/>
            <person name="Nagy L.G."/>
        </authorList>
    </citation>
    <scope>NUCLEOTIDE SEQUENCE [LARGE SCALE GENOMIC DNA]</scope>
    <source>
        <strain evidence="2 3">CBS 962.96</strain>
    </source>
</reference>
<proteinExistence type="predicted"/>
<keyword evidence="3" id="KW-1185">Reference proteome</keyword>
<feature type="compositionally biased region" description="Low complexity" evidence="1">
    <location>
        <begin position="445"/>
        <end position="456"/>
    </location>
</feature>
<dbReference type="AlphaFoldDB" id="A0A4S8MA42"/>
<dbReference type="EMBL" id="ML179130">
    <property type="protein sequence ID" value="THU98773.1"/>
    <property type="molecule type" value="Genomic_DNA"/>
</dbReference>